<dbReference type="Pfam" id="PF08624">
    <property type="entry name" value="CRC_subunit"/>
    <property type="match status" value="1"/>
</dbReference>
<proteinExistence type="predicted"/>
<evidence type="ECO:0000313" key="1">
    <source>
        <dbReference type="EMBL" id="SCV99696.1"/>
    </source>
</evidence>
<gene>
    <name evidence="1" type="ORF">LAFE_0B00496G</name>
</gene>
<dbReference type="OrthoDB" id="5598844at2759"/>
<accession>A0A1G4M778</accession>
<keyword evidence="2" id="KW-1185">Reference proteome</keyword>
<dbReference type="OMA" id="YWQYKAG"/>
<protein>
    <submittedName>
        <fullName evidence="1">LAFE_0B00496g1_1</fullName>
    </submittedName>
</protein>
<evidence type="ECO:0000313" key="2">
    <source>
        <dbReference type="Proteomes" id="UP000190831"/>
    </source>
</evidence>
<dbReference type="STRING" id="4955.A0A1G4M778"/>
<dbReference type="InterPro" id="IPR013933">
    <property type="entry name" value="CRC_Rsc7/Swp82"/>
</dbReference>
<reference evidence="2" key="1">
    <citation type="submission" date="2016-03" db="EMBL/GenBank/DDBJ databases">
        <authorList>
            <person name="Devillers H."/>
        </authorList>
    </citation>
    <scope>NUCLEOTIDE SEQUENCE [LARGE SCALE GENOMIC DNA]</scope>
</reference>
<name>A0A1G4M778_LACFM</name>
<dbReference type="Proteomes" id="UP000190831">
    <property type="component" value="Chromosome B"/>
</dbReference>
<dbReference type="AlphaFoldDB" id="A0A1G4M778"/>
<sequence length="519" mass="58580">MGGINSGGQVYPFTDALRKEHQLYLLKHALLIASDPQLSLGPLDEPPERIPQLPEYIIRERLSDTKDSYVLGKGDQQGESKIDKNGRLQGSRQYLFPTFTMPNRQSTLYALVHDVMEALQEKTDESHFLQKYLQLYPLKASEEEMSFLVSENLVSAGTKDIIFVTAKSVFMLFGAKVIVGGTRIVDDYWEQVVRKQGFLPHHRVFIIPHKILETLKTLRPKLNKIQPNVVEDRTNFVGESPYPTIAEQPSSELRQEYARECSSGQHLTLIIPGQNIDGSLELSSRFKVPKYHSKNSMQTALAANAQDTPISLLPYHQTGPQVGHSEASRKSSSRLLGDILDHPVGEKSVNQEEFKSNVSEGSLLGALLSINGWKFDSLPITTGKTDSGYYSARGLPFYEPETLLPRLKNLTPNDVNEMEHVHDAVYFNKGIQKIRKGRRDKWLRYWQYKAGIPIGMTKRATDSILKNHLSSILNHVDTETNFNEAKNMEEVYITKRIPNANFLGNSNITGLKPPYVSDN</sequence>
<organism evidence="1 2">
    <name type="scientific">Lachancea fermentati</name>
    <name type="common">Zygosaccharomyces fermentati</name>
    <dbReference type="NCBI Taxonomy" id="4955"/>
    <lineage>
        <taxon>Eukaryota</taxon>
        <taxon>Fungi</taxon>
        <taxon>Dikarya</taxon>
        <taxon>Ascomycota</taxon>
        <taxon>Saccharomycotina</taxon>
        <taxon>Saccharomycetes</taxon>
        <taxon>Saccharomycetales</taxon>
        <taxon>Saccharomycetaceae</taxon>
        <taxon>Lachancea</taxon>
    </lineage>
</organism>
<dbReference type="EMBL" id="LT598489">
    <property type="protein sequence ID" value="SCV99696.1"/>
    <property type="molecule type" value="Genomic_DNA"/>
</dbReference>